<dbReference type="InterPro" id="IPR027381">
    <property type="entry name" value="LytR/CpsA/Psr_C"/>
</dbReference>
<reference evidence="4" key="1">
    <citation type="submission" date="2017-10" db="EMBL/GenBank/DDBJ databases">
        <title>Kefir isolates.</title>
        <authorList>
            <person name="Kim Y."/>
            <person name="Blasche S."/>
        </authorList>
    </citation>
    <scope>NUCLEOTIDE SEQUENCE [LARGE SCALE GENOMIC DNA]</scope>
    <source>
        <strain evidence="4">OG2-2</strain>
    </source>
</reference>
<accession>A0A2A8D409</accession>
<sequence>MSQYPHDEFDDIDENTARRGTYRGVIDDPSKSPKGIIPVVVAGILSLVIGGAMYINHPRSSSPEAAARAKSYSAPASPSESSSPSASASEQAKDANVAVYNASAPGGSAAKASAALEGYTITETANWSGTPPQSSTVYYKDEAKKSQAEAIAKTLNITTVQESSDASILGENDIVVVLATDYS</sequence>
<evidence type="ECO:0000259" key="3">
    <source>
        <dbReference type="Pfam" id="PF13399"/>
    </source>
</evidence>
<dbReference type="EMBL" id="PDEV01000004">
    <property type="protein sequence ID" value="PEN15686.1"/>
    <property type="molecule type" value="Genomic_DNA"/>
</dbReference>
<comment type="caution">
    <text evidence="4">The sequence shown here is derived from an EMBL/GenBank/DDBJ whole genome shotgun (WGS) entry which is preliminary data.</text>
</comment>
<dbReference type="Pfam" id="PF13399">
    <property type="entry name" value="LytR_C"/>
    <property type="match status" value="1"/>
</dbReference>
<feature type="transmembrane region" description="Helical" evidence="2">
    <location>
        <begin position="35"/>
        <end position="55"/>
    </location>
</feature>
<evidence type="ECO:0000256" key="1">
    <source>
        <dbReference type="SAM" id="MobiDB-lite"/>
    </source>
</evidence>
<name>A0A2A8D409_9MICC</name>
<evidence type="ECO:0000313" key="5">
    <source>
        <dbReference type="Proteomes" id="UP000219947"/>
    </source>
</evidence>
<dbReference type="RefSeq" id="WP_098042961.1">
    <property type="nucleotide sequence ID" value="NZ_PDEV01000004.1"/>
</dbReference>
<feature type="region of interest" description="Disordered" evidence="1">
    <location>
        <begin position="1"/>
        <end position="29"/>
    </location>
</feature>
<dbReference type="AlphaFoldDB" id="A0A2A8D409"/>
<keyword evidence="2" id="KW-0812">Transmembrane</keyword>
<dbReference type="Gene3D" id="3.30.70.2390">
    <property type="match status" value="1"/>
</dbReference>
<keyword evidence="2" id="KW-0472">Membrane</keyword>
<proteinExistence type="predicted"/>
<keyword evidence="5" id="KW-1185">Reference proteome</keyword>
<feature type="region of interest" description="Disordered" evidence="1">
    <location>
        <begin position="66"/>
        <end position="94"/>
    </location>
</feature>
<evidence type="ECO:0000313" key="4">
    <source>
        <dbReference type="EMBL" id="PEN15686.1"/>
    </source>
</evidence>
<feature type="domain" description="LytR/CpsA/Psr regulator C-terminal" evidence="3">
    <location>
        <begin position="95"/>
        <end position="182"/>
    </location>
</feature>
<protein>
    <submittedName>
        <fullName evidence="4">Transcriptional regulator</fullName>
    </submittedName>
</protein>
<evidence type="ECO:0000256" key="2">
    <source>
        <dbReference type="SAM" id="Phobius"/>
    </source>
</evidence>
<feature type="compositionally biased region" description="Low complexity" evidence="1">
    <location>
        <begin position="66"/>
        <end position="90"/>
    </location>
</feature>
<keyword evidence="2" id="KW-1133">Transmembrane helix</keyword>
<organism evidence="4 5">
    <name type="scientific">Rothia dentocariosa</name>
    <dbReference type="NCBI Taxonomy" id="2047"/>
    <lineage>
        <taxon>Bacteria</taxon>
        <taxon>Bacillati</taxon>
        <taxon>Actinomycetota</taxon>
        <taxon>Actinomycetes</taxon>
        <taxon>Micrococcales</taxon>
        <taxon>Micrococcaceae</taxon>
        <taxon>Rothia</taxon>
    </lineage>
</organism>
<dbReference type="Proteomes" id="UP000219947">
    <property type="component" value="Unassembled WGS sequence"/>
</dbReference>
<gene>
    <name evidence="4" type="ORF">CRM92_08750</name>
</gene>